<dbReference type="InterPro" id="IPR048519">
    <property type="entry name" value="Gfd2/YDR514C-like_C"/>
</dbReference>
<dbReference type="Pfam" id="PF21762">
    <property type="entry name" value="DEDDh_C"/>
    <property type="match status" value="1"/>
</dbReference>
<dbReference type="STRING" id="2163413.A0A4V1AEX8"/>
<evidence type="ECO:0000259" key="2">
    <source>
        <dbReference type="Pfam" id="PF21762"/>
    </source>
</evidence>
<dbReference type="AlphaFoldDB" id="A0A4V1AEX8"/>
<dbReference type="PANTHER" id="PTHR28083">
    <property type="entry name" value="GOOD FOR FULL DBP5 ACTIVITY PROTEIN 2"/>
    <property type="match status" value="1"/>
</dbReference>
<keyword evidence="4" id="KW-1185">Reference proteome</keyword>
<reference evidence="4" key="1">
    <citation type="submission" date="2019-03" db="EMBL/GenBank/DDBJ databases">
        <title>Snf2 controls pulcherriminic acid biosynthesis and connects pigmentation and antifungal activity of the yeast Metschnikowia pulcherrima.</title>
        <authorList>
            <person name="Gore-Lloyd D."/>
            <person name="Sumann I."/>
            <person name="Brachmann A.O."/>
            <person name="Schneeberger K."/>
            <person name="Ortiz-Merino R.A."/>
            <person name="Moreno-Beltran M."/>
            <person name="Schlaefli M."/>
            <person name="Kirner P."/>
            <person name="Santos Kron A."/>
            <person name="Wolfe K.H."/>
            <person name="Piel J."/>
            <person name="Ahrens C.H."/>
            <person name="Henk D."/>
            <person name="Freimoser F.M."/>
        </authorList>
    </citation>
    <scope>NUCLEOTIDE SEQUENCE [LARGE SCALE GENOMIC DNA]</scope>
    <source>
        <strain evidence="4">APC 1.2</strain>
    </source>
</reference>
<organism evidence="3 4">
    <name type="scientific">Metschnikowia aff. pulcherrima</name>
    <dbReference type="NCBI Taxonomy" id="2163413"/>
    <lineage>
        <taxon>Eukaryota</taxon>
        <taxon>Fungi</taxon>
        <taxon>Dikarya</taxon>
        <taxon>Ascomycota</taxon>
        <taxon>Saccharomycotina</taxon>
        <taxon>Pichiomycetes</taxon>
        <taxon>Metschnikowiaceae</taxon>
        <taxon>Metschnikowia</taxon>
    </lineage>
</organism>
<dbReference type="InterPro" id="IPR036397">
    <property type="entry name" value="RNaseH_sf"/>
</dbReference>
<proteinExistence type="predicted"/>
<evidence type="ECO:0000313" key="4">
    <source>
        <dbReference type="Proteomes" id="UP000292447"/>
    </source>
</evidence>
<dbReference type="GO" id="GO:0005634">
    <property type="term" value="C:nucleus"/>
    <property type="evidence" value="ECO:0007669"/>
    <property type="project" value="TreeGrafter"/>
</dbReference>
<dbReference type="EMBL" id="CP034461">
    <property type="protein sequence ID" value="QBM90763.1"/>
    <property type="molecule type" value="Genomic_DNA"/>
</dbReference>
<name>A0A4V1AEX8_9ASCO</name>
<feature type="domain" description="Gfd2/YDR514C-like C-terminal" evidence="2">
    <location>
        <begin position="68"/>
        <end position="239"/>
    </location>
</feature>
<feature type="compositionally biased region" description="Acidic residues" evidence="1">
    <location>
        <begin position="9"/>
        <end position="20"/>
    </location>
</feature>
<dbReference type="InterPro" id="IPR040151">
    <property type="entry name" value="Gfd2/YDR514C-like"/>
</dbReference>
<evidence type="ECO:0000256" key="1">
    <source>
        <dbReference type="SAM" id="MobiDB-lite"/>
    </source>
</evidence>
<dbReference type="InterPro" id="IPR012337">
    <property type="entry name" value="RNaseH-like_sf"/>
</dbReference>
<dbReference type="Gene3D" id="3.30.420.10">
    <property type="entry name" value="Ribonuclease H-like superfamily/Ribonuclease H"/>
    <property type="match status" value="1"/>
</dbReference>
<dbReference type="Proteomes" id="UP000292447">
    <property type="component" value="Chromosome VI"/>
</dbReference>
<feature type="region of interest" description="Disordered" evidence="1">
    <location>
        <begin position="1"/>
        <end position="22"/>
    </location>
</feature>
<sequence length="294" mass="33865">MSLYNYDYSSDEYTTEDDGSDVDHEQFDDKIRSYFSKLKYKRRKRLKKVSGIQGVQKHMHRVFSRESVLFCVDIEAWERNTDVITEIGVSIYDPRHQELALTPNIKTYHISISENRHVKNGQFVPEHSQNFSGASTHVLTLNEARGLLQGLVDHYFDESLPIHCSLVGHDLNGDLKWLARLGVRIRANVRKLDTQTVFAYTHGQEGASLKNALRRVNQPFAFLHNAGNDAYFTIMLALKLCDPSVRQLTRIDFLRDGEVYGKPVKYEKIDTNKSTEARDYVYDILTDATNQLSL</sequence>
<dbReference type="SUPFAM" id="SSF53098">
    <property type="entry name" value="Ribonuclease H-like"/>
    <property type="match status" value="1"/>
</dbReference>
<dbReference type="GO" id="GO:0003676">
    <property type="term" value="F:nucleic acid binding"/>
    <property type="evidence" value="ECO:0007669"/>
    <property type="project" value="InterPro"/>
</dbReference>
<dbReference type="PANTHER" id="PTHR28083:SF1">
    <property type="entry name" value="GOOD FOR FULL DBP5 ACTIVITY PROTEIN 2"/>
    <property type="match status" value="1"/>
</dbReference>
<evidence type="ECO:0000313" key="3">
    <source>
        <dbReference type="EMBL" id="QBM90763.1"/>
    </source>
</evidence>
<accession>A0A4V1AEX8</accession>
<protein>
    <recommendedName>
        <fullName evidence="2">Gfd2/YDR514C-like C-terminal domain-containing protein</fullName>
    </recommendedName>
</protein>
<gene>
    <name evidence="3" type="ORF">METSCH_F03500</name>
</gene>